<feature type="region of interest" description="Disordered" evidence="1">
    <location>
        <begin position="196"/>
        <end position="236"/>
    </location>
</feature>
<evidence type="ECO:0000313" key="3">
    <source>
        <dbReference type="Proteomes" id="UP001197093"/>
    </source>
</evidence>
<protein>
    <submittedName>
        <fullName evidence="2">Uncharacterized protein</fullName>
    </submittedName>
</protein>
<name>A0AAD4EZQ2_9PEZI</name>
<accession>A0AAD4EZQ2</accession>
<proteinExistence type="predicted"/>
<organism evidence="2 3">
    <name type="scientific">Staphylotrichum longicolle</name>
    <dbReference type="NCBI Taxonomy" id="669026"/>
    <lineage>
        <taxon>Eukaryota</taxon>
        <taxon>Fungi</taxon>
        <taxon>Dikarya</taxon>
        <taxon>Ascomycota</taxon>
        <taxon>Pezizomycotina</taxon>
        <taxon>Sordariomycetes</taxon>
        <taxon>Sordariomycetidae</taxon>
        <taxon>Sordariales</taxon>
        <taxon>Chaetomiaceae</taxon>
        <taxon>Staphylotrichum</taxon>
    </lineage>
</organism>
<keyword evidence="3" id="KW-1185">Reference proteome</keyword>
<sequence length="236" mass="25548">MMETAVNQAAAASRPISLIADPATWDDALTNQAAFSDKARQVQPPSAQQVPGPGPEPGTRLRQLTTVPHVKKCYGWLTLAGYVLKKLNPKLRAPVLTIDKVTRSIAADKKYMAVVYEYVEEGEPDPELMQEALDFFWLAGFSGTYSPLLKNWVSGVLVDLCDIIPPRGYGWKPKLYRDGPGSAHLIVKRGMVAAGDPAKAGLRPPPPPPVSVLDRRHSQQPDAHVAGPPPLPPPPS</sequence>
<comment type="caution">
    <text evidence="2">The sequence shown here is derived from an EMBL/GenBank/DDBJ whole genome shotgun (WGS) entry which is preliminary data.</text>
</comment>
<feature type="compositionally biased region" description="Pro residues" evidence="1">
    <location>
        <begin position="227"/>
        <end position="236"/>
    </location>
</feature>
<reference evidence="2" key="1">
    <citation type="submission" date="2023-02" db="EMBL/GenBank/DDBJ databases">
        <authorList>
            <person name="Palmer J.M."/>
        </authorList>
    </citation>
    <scope>NUCLEOTIDE SEQUENCE</scope>
    <source>
        <strain evidence="2">FW57</strain>
    </source>
</reference>
<dbReference type="AlphaFoldDB" id="A0AAD4EZQ2"/>
<gene>
    <name evidence="2" type="ORF">NEMBOFW57_000406</name>
</gene>
<dbReference type="Proteomes" id="UP001197093">
    <property type="component" value="Unassembled WGS sequence"/>
</dbReference>
<feature type="region of interest" description="Disordered" evidence="1">
    <location>
        <begin position="37"/>
        <end position="58"/>
    </location>
</feature>
<evidence type="ECO:0000256" key="1">
    <source>
        <dbReference type="SAM" id="MobiDB-lite"/>
    </source>
</evidence>
<dbReference type="EMBL" id="JAHCVI010000001">
    <property type="protein sequence ID" value="KAG7290406.1"/>
    <property type="molecule type" value="Genomic_DNA"/>
</dbReference>
<evidence type="ECO:0000313" key="2">
    <source>
        <dbReference type="EMBL" id="KAG7290406.1"/>
    </source>
</evidence>